<evidence type="ECO:0000256" key="2">
    <source>
        <dbReference type="ARBA" id="ARBA00022692"/>
    </source>
</evidence>
<dbReference type="KEGG" id="fno:Fnod_1005"/>
<feature type="transmembrane region" description="Helical" evidence="6">
    <location>
        <begin position="187"/>
        <end position="207"/>
    </location>
</feature>
<dbReference type="PANTHER" id="PTHR30474">
    <property type="entry name" value="CELL CYCLE PROTEIN"/>
    <property type="match status" value="1"/>
</dbReference>
<dbReference type="GO" id="GO:0008360">
    <property type="term" value="P:regulation of cell shape"/>
    <property type="evidence" value="ECO:0007669"/>
    <property type="project" value="UniProtKB-KW"/>
</dbReference>
<keyword evidence="4 6" id="KW-1133">Transmembrane helix</keyword>
<dbReference type="eggNOG" id="COG0772">
    <property type="taxonomic scope" value="Bacteria"/>
</dbReference>
<dbReference type="RefSeq" id="WP_011994170.1">
    <property type="nucleotide sequence ID" value="NC_009718.1"/>
</dbReference>
<keyword evidence="2 6" id="KW-0812">Transmembrane</keyword>
<gene>
    <name evidence="7" type="ordered locus">Fnod_1005</name>
</gene>
<reference evidence="7 8" key="1">
    <citation type="submission" date="2007-07" db="EMBL/GenBank/DDBJ databases">
        <title>Complete sequence of Fervidobacterium nodosum Rt17-B1.</title>
        <authorList>
            <consortium name="US DOE Joint Genome Institute"/>
            <person name="Copeland A."/>
            <person name="Lucas S."/>
            <person name="Lapidus A."/>
            <person name="Barry K."/>
            <person name="Glavina del Rio T."/>
            <person name="Dalin E."/>
            <person name="Tice H."/>
            <person name="Pitluck S."/>
            <person name="Saunders E."/>
            <person name="Brettin T."/>
            <person name="Bruce D."/>
            <person name="Detter J.C."/>
            <person name="Han C."/>
            <person name="Schmutz J."/>
            <person name="Larimer F."/>
            <person name="Land M."/>
            <person name="Hauser L."/>
            <person name="Kyrpides N."/>
            <person name="Mikhailova N."/>
            <person name="Nelson K."/>
            <person name="Gogarten J.P."/>
            <person name="Noll K."/>
            <person name="Richardson P."/>
        </authorList>
    </citation>
    <scope>NUCLEOTIDE SEQUENCE [LARGE SCALE GENOMIC DNA]</scope>
    <source>
        <strain evidence="8">ATCC 35602 / DSM 5306 / Rt17-B1</strain>
    </source>
</reference>
<accession>A7HLS2</accession>
<dbReference type="GO" id="GO:0051301">
    <property type="term" value="P:cell division"/>
    <property type="evidence" value="ECO:0007669"/>
    <property type="project" value="InterPro"/>
</dbReference>
<feature type="transmembrane region" description="Helical" evidence="6">
    <location>
        <begin position="85"/>
        <end position="106"/>
    </location>
</feature>
<reference evidence="7 8" key="2">
    <citation type="journal article" date="2009" name="Proc. Natl. Acad. Sci. U.S.A.">
        <title>On the chimeric nature, thermophilic origin, and phylogenetic placement of the Thermotogales.</title>
        <authorList>
            <person name="Zhaxybayeva O."/>
            <person name="Swithers K.S."/>
            <person name="Lapierre P."/>
            <person name="Fournier G.P."/>
            <person name="Bickhart D.M."/>
            <person name="DeBoy R.T."/>
            <person name="Nelson K.E."/>
            <person name="Nesbo C.L."/>
            <person name="Doolittle W.F."/>
            <person name="Gogarten J.P."/>
            <person name="Noll K.M."/>
        </authorList>
    </citation>
    <scope>NUCLEOTIDE SEQUENCE [LARGE SCALE GENOMIC DNA]</scope>
    <source>
        <strain evidence="8">ATCC 35602 / DSM 5306 / Rt17-B1</strain>
    </source>
</reference>
<keyword evidence="5 6" id="KW-0472">Membrane</keyword>
<dbReference type="GO" id="GO:0005886">
    <property type="term" value="C:plasma membrane"/>
    <property type="evidence" value="ECO:0007669"/>
    <property type="project" value="TreeGrafter"/>
</dbReference>
<evidence type="ECO:0000313" key="8">
    <source>
        <dbReference type="Proteomes" id="UP000002415"/>
    </source>
</evidence>
<dbReference type="GO" id="GO:0032153">
    <property type="term" value="C:cell division site"/>
    <property type="evidence" value="ECO:0007669"/>
    <property type="project" value="TreeGrafter"/>
</dbReference>
<proteinExistence type="predicted"/>
<dbReference type="Pfam" id="PF01098">
    <property type="entry name" value="FTSW_RODA_SPOVE"/>
    <property type="match status" value="1"/>
</dbReference>
<evidence type="ECO:0000313" key="7">
    <source>
        <dbReference type="EMBL" id="ABS60855.1"/>
    </source>
</evidence>
<evidence type="ECO:0000256" key="3">
    <source>
        <dbReference type="ARBA" id="ARBA00022960"/>
    </source>
</evidence>
<organism evidence="7 8">
    <name type="scientific">Fervidobacterium nodosum (strain ATCC 35602 / DSM 5306 / Rt17-B1)</name>
    <dbReference type="NCBI Taxonomy" id="381764"/>
    <lineage>
        <taxon>Bacteria</taxon>
        <taxon>Thermotogati</taxon>
        <taxon>Thermotogota</taxon>
        <taxon>Thermotogae</taxon>
        <taxon>Thermotogales</taxon>
        <taxon>Fervidobacteriaceae</taxon>
        <taxon>Fervidobacterium</taxon>
    </lineage>
</organism>
<dbReference type="Proteomes" id="UP000002415">
    <property type="component" value="Chromosome"/>
</dbReference>
<feature type="transmembrane region" description="Helical" evidence="6">
    <location>
        <begin position="306"/>
        <end position="323"/>
    </location>
</feature>
<keyword evidence="3" id="KW-0133">Cell shape</keyword>
<evidence type="ECO:0000256" key="4">
    <source>
        <dbReference type="ARBA" id="ARBA00022989"/>
    </source>
</evidence>
<feature type="transmembrane region" description="Helical" evidence="6">
    <location>
        <begin position="343"/>
        <end position="361"/>
    </location>
</feature>
<protein>
    <submittedName>
        <fullName evidence="7">Cell cycle protein</fullName>
    </submittedName>
</protein>
<dbReference type="GO" id="GO:0015648">
    <property type="term" value="F:lipid-linked peptidoglycan transporter activity"/>
    <property type="evidence" value="ECO:0007669"/>
    <property type="project" value="TreeGrafter"/>
</dbReference>
<dbReference type="InterPro" id="IPR018365">
    <property type="entry name" value="Cell_cycle_FtsW-rel_CS"/>
</dbReference>
<evidence type="ECO:0000256" key="5">
    <source>
        <dbReference type="ARBA" id="ARBA00023136"/>
    </source>
</evidence>
<evidence type="ECO:0000256" key="1">
    <source>
        <dbReference type="ARBA" id="ARBA00004141"/>
    </source>
</evidence>
<feature type="transmembrane region" description="Helical" evidence="6">
    <location>
        <begin position="118"/>
        <end position="137"/>
    </location>
</feature>
<evidence type="ECO:0000256" key="6">
    <source>
        <dbReference type="SAM" id="Phobius"/>
    </source>
</evidence>
<dbReference type="PANTHER" id="PTHR30474:SF1">
    <property type="entry name" value="PEPTIDOGLYCAN GLYCOSYLTRANSFERASE MRDB"/>
    <property type="match status" value="1"/>
</dbReference>
<dbReference type="AlphaFoldDB" id="A7HLS2"/>
<feature type="transmembrane region" description="Helical" evidence="6">
    <location>
        <begin position="57"/>
        <end position="73"/>
    </location>
</feature>
<feature type="transmembrane region" description="Helical" evidence="6">
    <location>
        <begin position="228"/>
        <end position="252"/>
    </location>
</feature>
<feature type="transmembrane region" description="Helical" evidence="6">
    <location>
        <begin position="144"/>
        <end position="175"/>
    </location>
</feature>
<name>A7HLS2_FERNB</name>
<feature type="transmembrane region" description="Helical" evidence="6">
    <location>
        <begin position="272"/>
        <end position="294"/>
    </location>
</feature>
<dbReference type="EMBL" id="CP000771">
    <property type="protein sequence ID" value="ABS60855.1"/>
    <property type="molecule type" value="Genomic_DNA"/>
</dbReference>
<feature type="transmembrane region" description="Helical" evidence="6">
    <location>
        <begin position="21"/>
        <end position="45"/>
    </location>
</feature>
<sequence length="374" mass="42465">MKAKKKHKVGLENMKENEFSFFDYLLISLVILLILIGLVTLKSVVRDTSQSYRFQRQIFWDIVALGVMFYIIFEKESRLKTYGKYLYALSVLLLILVLLIGKTVYGAKRWIDIGPFDLQPSELFKFSIVLLLSNIFSKQKNNKAFLYSIFAVFPAFLVFLEPDLGMTLLVLFVWFVMLLASDVDRRYIFLILLIGILLAPISFFFVLKDYQRARIISLFNPEEHFQYGAYNVIMSKVVIANGGLFGTGYGLGTGTNMHIVPMQYTDFIFSAYAEQFGMIGSLVLILIYGTIIFGGLLRIGRYKDSFWEYVSIGVSSIFTFHVIENIGMNLGILPVTGIPLPFISYGGTSTVIFGALIGLLIKARLVSKIPRPIY</sequence>
<dbReference type="InterPro" id="IPR001182">
    <property type="entry name" value="FtsW/RodA"/>
</dbReference>
<dbReference type="HOGENOM" id="CLU_029243_2_1_0"/>
<comment type="subcellular location">
    <subcellularLocation>
        <location evidence="1">Membrane</location>
        <topology evidence="1">Multi-pass membrane protein</topology>
    </subcellularLocation>
</comment>
<dbReference type="STRING" id="381764.Fnod_1005"/>
<dbReference type="PROSITE" id="PS00428">
    <property type="entry name" value="FTSW_RODA_SPOVE"/>
    <property type="match status" value="1"/>
</dbReference>
<keyword evidence="8" id="KW-1185">Reference proteome</keyword>